<dbReference type="PROSITE" id="PS50932">
    <property type="entry name" value="HTH_LACI_2"/>
    <property type="match status" value="1"/>
</dbReference>
<evidence type="ECO:0000313" key="5">
    <source>
        <dbReference type="EMBL" id="PTX45697.1"/>
    </source>
</evidence>
<evidence type="ECO:0000256" key="3">
    <source>
        <dbReference type="ARBA" id="ARBA00023163"/>
    </source>
</evidence>
<comment type="caution">
    <text evidence="5">The sequence shown here is derived from an EMBL/GenBank/DDBJ whole genome shotgun (WGS) entry which is preliminary data.</text>
</comment>
<evidence type="ECO:0000256" key="2">
    <source>
        <dbReference type="ARBA" id="ARBA00023125"/>
    </source>
</evidence>
<dbReference type="Gene3D" id="3.40.50.2300">
    <property type="match status" value="2"/>
</dbReference>
<accession>A0A2T6APH0</accession>
<keyword evidence="3" id="KW-0804">Transcription</keyword>
<dbReference type="SUPFAM" id="SSF53822">
    <property type="entry name" value="Periplasmic binding protein-like I"/>
    <property type="match status" value="1"/>
</dbReference>
<keyword evidence="6" id="KW-1185">Reference proteome</keyword>
<dbReference type="InterPro" id="IPR000843">
    <property type="entry name" value="HTH_LacI"/>
</dbReference>
<dbReference type="InterPro" id="IPR028082">
    <property type="entry name" value="Peripla_BP_I"/>
</dbReference>
<dbReference type="Pfam" id="PF00356">
    <property type="entry name" value="LacI"/>
    <property type="match status" value="1"/>
</dbReference>
<dbReference type="SMART" id="SM00354">
    <property type="entry name" value="HTH_LACI"/>
    <property type="match status" value="1"/>
</dbReference>
<dbReference type="GO" id="GO:0000976">
    <property type="term" value="F:transcription cis-regulatory region binding"/>
    <property type="evidence" value="ECO:0007669"/>
    <property type="project" value="TreeGrafter"/>
</dbReference>
<feature type="domain" description="HTH lacI-type" evidence="4">
    <location>
        <begin position="2"/>
        <end position="56"/>
    </location>
</feature>
<evidence type="ECO:0000313" key="6">
    <source>
        <dbReference type="Proteomes" id="UP000244069"/>
    </source>
</evidence>
<gene>
    <name evidence="5" type="ORF">C8N44_12052</name>
</gene>
<dbReference type="RefSeq" id="WP_107977649.1">
    <property type="nucleotide sequence ID" value="NZ_BMEZ01000008.1"/>
</dbReference>
<dbReference type="Gene3D" id="1.10.260.40">
    <property type="entry name" value="lambda repressor-like DNA-binding domains"/>
    <property type="match status" value="1"/>
</dbReference>
<dbReference type="CDD" id="cd01392">
    <property type="entry name" value="HTH_LacI"/>
    <property type="match status" value="1"/>
</dbReference>
<name>A0A2T6APH0_9RHOB</name>
<dbReference type="OrthoDB" id="8433438at2"/>
<dbReference type="Proteomes" id="UP000244069">
    <property type="component" value="Unassembled WGS sequence"/>
</dbReference>
<dbReference type="PANTHER" id="PTHR30146:SF138">
    <property type="entry name" value="TRANSCRIPTIONAL REGULATORY PROTEIN"/>
    <property type="match status" value="1"/>
</dbReference>
<dbReference type="EMBL" id="QBKN01000020">
    <property type="protein sequence ID" value="PTX45697.1"/>
    <property type="molecule type" value="Genomic_DNA"/>
</dbReference>
<organism evidence="5 6">
    <name type="scientific">Allosediminivita pacifica</name>
    <dbReference type="NCBI Taxonomy" id="1267769"/>
    <lineage>
        <taxon>Bacteria</taxon>
        <taxon>Pseudomonadati</taxon>
        <taxon>Pseudomonadota</taxon>
        <taxon>Alphaproteobacteria</taxon>
        <taxon>Rhodobacterales</taxon>
        <taxon>Paracoccaceae</taxon>
        <taxon>Allosediminivita</taxon>
    </lineage>
</organism>
<keyword evidence="2" id="KW-0238">DNA-binding</keyword>
<reference evidence="5 6" key="1">
    <citation type="submission" date="2018-04" db="EMBL/GenBank/DDBJ databases">
        <title>Genomic Encyclopedia of Archaeal and Bacterial Type Strains, Phase II (KMG-II): from individual species to whole genera.</title>
        <authorList>
            <person name="Goeker M."/>
        </authorList>
    </citation>
    <scope>NUCLEOTIDE SEQUENCE [LARGE SCALE GENOMIC DNA]</scope>
    <source>
        <strain evidence="5 6">DSM 29329</strain>
    </source>
</reference>
<dbReference type="GO" id="GO:0003700">
    <property type="term" value="F:DNA-binding transcription factor activity"/>
    <property type="evidence" value="ECO:0007669"/>
    <property type="project" value="TreeGrafter"/>
</dbReference>
<dbReference type="PANTHER" id="PTHR30146">
    <property type="entry name" value="LACI-RELATED TRANSCRIPTIONAL REPRESSOR"/>
    <property type="match status" value="1"/>
</dbReference>
<dbReference type="SUPFAM" id="SSF47413">
    <property type="entry name" value="lambda repressor-like DNA-binding domains"/>
    <property type="match status" value="1"/>
</dbReference>
<dbReference type="InterPro" id="IPR010982">
    <property type="entry name" value="Lambda_DNA-bd_dom_sf"/>
</dbReference>
<protein>
    <submittedName>
        <fullName evidence="5">LacI family transcriptional regulator</fullName>
    </submittedName>
</protein>
<proteinExistence type="predicted"/>
<dbReference type="AlphaFoldDB" id="A0A2T6APH0"/>
<dbReference type="CDD" id="cd06267">
    <property type="entry name" value="PBP1_LacI_sugar_binding-like"/>
    <property type="match status" value="1"/>
</dbReference>
<dbReference type="InterPro" id="IPR046335">
    <property type="entry name" value="LacI/GalR-like_sensor"/>
</dbReference>
<evidence type="ECO:0000256" key="1">
    <source>
        <dbReference type="ARBA" id="ARBA00023015"/>
    </source>
</evidence>
<dbReference type="Pfam" id="PF13377">
    <property type="entry name" value="Peripla_BP_3"/>
    <property type="match status" value="1"/>
</dbReference>
<sequence length="331" mass="34258">MTSLKQIARDIGVSTATVSNALSGKGRVSEELATRIRTLASELGYRPSSAARALKTGQSGILGLVMPDLTNPLFPRIAQNLSIAAESRGLGILIADSRGDAARQDEALTQLVGRGVDGIVIVPQKGTSPVPDGIPAVVINTASDPRTTVSADHLGGGRQLGTHIAGLGHREVVLLGGDAVSEVQQDRIRGMIEGLGPDARHHVAWGEAGLDAVPHLIEGGATAVMATSDLIALGAHSRLSRAGLSVPGDVSLTGFDDLPLATAMHPELTTIAQDVQTIAEHALDVLARRIAGHAPDDPSLAVPMRLVLRTSTAVPRALSRQQETDQQGANS</sequence>
<evidence type="ECO:0000259" key="4">
    <source>
        <dbReference type="PROSITE" id="PS50932"/>
    </source>
</evidence>
<keyword evidence="1" id="KW-0805">Transcription regulation</keyword>